<feature type="compositionally biased region" description="Low complexity" evidence="2">
    <location>
        <begin position="677"/>
        <end position="686"/>
    </location>
</feature>
<comment type="caution">
    <text evidence="3">The sequence shown here is derived from an EMBL/GenBank/DDBJ whole genome shotgun (WGS) entry which is preliminary data.</text>
</comment>
<feature type="compositionally biased region" description="Low complexity" evidence="2">
    <location>
        <begin position="644"/>
        <end position="659"/>
    </location>
</feature>
<feature type="compositionally biased region" description="Pro residues" evidence="2">
    <location>
        <begin position="898"/>
        <end position="908"/>
    </location>
</feature>
<feature type="compositionally biased region" description="Low complexity" evidence="2">
    <location>
        <begin position="1354"/>
        <end position="1364"/>
    </location>
</feature>
<feature type="compositionally biased region" description="Polar residues" evidence="2">
    <location>
        <begin position="1090"/>
        <end position="1115"/>
    </location>
</feature>
<feature type="compositionally biased region" description="Polar residues" evidence="2">
    <location>
        <begin position="489"/>
        <end position="514"/>
    </location>
</feature>
<feature type="coiled-coil region" evidence="1">
    <location>
        <begin position="1225"/>
        <end position="1306"/>
    </location>
</feature>
<proteinExistence type="predicted"/>
<feature type="compositionally biased region" description="Acidic residues" evidence="2">
    <location>
        <begin position="139"/>
        <end position="165"/>
    </location>
</feature>
<keyword evidence="4" id="KW-1185">Reference proteome</keyword>
<feature type="region of interest" description="Disordered" evidence="2">
    <location>
        <begin position="736"/>
        <end position="1132"/>
    </location>
</feature>
<evidence type="ECO:0000256" key="1">
    <source>
        <dbReference type="SAM" id="Coils"/>
    </source>
</evidence>
<protein>
    <submittedName>
        <fullName evidence="3">Uncharacterized protein</fullName>
    </submittedName>
</protein>
<dbReference type="EMBL" id="JAWWNJ010000013">
    <property type="protein sequence ID" value="KAK7042358.1"/>
    <property type="molecule type" value="Genomic_DNA"/>
</dbReference>
<feature type="region of interest" description="Disordered" evidence="2">
    <location>
        <begin position="311"/>
        <end position="543"/>
    </location>
</feature>
<sequence length="1508" mass="160913">MLASLRNYRPNRKKITSKSPFSFKRPDPASPHPYATQVFDIGESSFEEPADSDVVSNASRGGFEPVVAAAPPQLPPVEPVNSPRVEIDIDLTPADWFPSHFLKTDSIAGPSSLTGAATTIAESSNAAKSADTLASAEMASDEEEEEDDEEDYSDASEDNLEDLDASDFLSVPENDETPNQSSSFPRKAAPSPIKIPNASLHGPRVQLVRSATTQSRPESTFSFEGVSAVSGTTIARALIGDSFILSNDRSSKYRSGASVLTRSDSATLPRGEHPFSPAWTIRKSGAFTPVDALGAPIPPVPQMPEGLRRAIAESRDRLKVDDAAGKKNRRRSGSDMETPVTPLSRTNSGSGMSRAGEEEDADKQKRVSRISEATTPVSAVSATPDPSAPDSAANTATASDASPNTSLNFHGAVSPASFPTSPGESTTSASDNRSSRDIDNVLDYYNFEASPGYTGGSGGQSAFDLPSPDPVDPNRFQPAFSPITEETRSQLSPNSFTSRRTNGKLSLASTPSPSTGGGRVEWRGNEIRSLPPHPLLPIGDRPRSSSSLLPAPIVIPPPPLQSISAYAASPLSSTAGDDHLEPPSRGLFHNRQRSGSTPAPIKVVRDSRDITAYNITVTPRVGTSSNGSSPATAEDALARQQQTFPETPSAFSPTFSPSTDASAGDRNSMVPPPVPPSASGVVGPRPGYTSLAQQMLLTRAATTVRGARHSRQASLTRARNRGTAIFPSAETATLLKEAIPNSPEDDTSGTALPASLVEENEEDEERKQGEVDDQTSSQGHAFPSNDAASEADSASVYTPSIQSSYPSPPPPNRSFHRLSKSDDSHWQSIEGRSQDQHEKPHVEKPLPAMPVSPAESLPSQEPAAELAPSPAAPTAVPAALKSASSSSLPRPSHRPSPSVSPAPLPQPPSRRSSYKSTPSPAPPFERTEEAALSSSSTATPAINEPHVATAETTAEPTTPPPPISPRQNRPPLMLSPPPPPVDHSLGSPHIVPVVTPVTRGGDSPTFSSFGSPPPYYTVMYDRDNARDQERMTPSTGGSNGYADNFFPSTPSLPLREQRTSLQSLAPATPGPNGRRARPRPPLPVGPRRPSTSTAALPSQMRNRNGSVSSISSQLPSGRRFTSPRFQTPQPKWRGYTMDAAKWTFSSAQLQGIVSRAIRQSAEASSIRLLRMETVDRDIPAELHRLEMQRTDVKTRYKMLAKRRTNLTAQLTGYIDGTEPEDTANILRAVENLKEISSELDRLAEDLHSADEQIAQLMSLRDVHSASALAMALRKLNASFLKQIAEAESLREQVETLRAERDEAWSQAVDVANDFDDLNERMEVNSPGPSVYSKRSSRVLASKKSSIRVSKAGLRSSSRRSSVSSIGNRASSSGLPSATFEDIPPVPPIPRRRPDDIRTDLSTRVSALATTPTSESRALDQAQAELYSMLGLAVPERNSRRSHSLIMSAASDSENPILSSLAPPAASSRPRSDASRPTSLPPNSHLSEALSAMTADRTAMMVTLGILDD</sequence>
<feature type="region of interest" description="Disordered" evidence="2">
    <location>
        <begin position="122"/>
        <end position="202"/>
    </location>
</feature>
<feature type="region of interest" description="Disordered" evidence="2">
    <location>
        <begin position="644"/>
        <end position="686"/>
    </location>
</feature>
<feature type="compositionally biased region" description="Basic and acidic residues" evidence="2">
    <location>
        <begin position="1020"/>
        <end position="1030"/>
    </location>
</feature>
<feature type="region of interest" description="Disordered" evidence="2">
    <location>
        <begin position="1452"/>
        <end position="1484"/>
    </location>
</feature>
<gene>
    <name evidence="3" type="ORF">R3P38DRAFT_3448248</name>
</gene>
<feature type="compositionally biased region" description="Basic and acidic residues" evidence="2">
    <location>
        <begin position="832"/>
        <end position="844"/>
    </location>
</feature>
<name>A0AAW0CVD2_9AGAR</name>
<reference evidence="3 4" key="1">
    <citation type="journal article" date="2024" name="J Genomics">
        <title>Draft genome sequencing and assembly of Favolaschia claudopus CIRM-BRFM 2984 isolated from oak limbs.</title>
        <authorList>
            <person name="Navarro D."/>
            <person name="Drula E."/>
            <person name="Chaduli D."/>
            <person name="Cazenave R."/>
            <person name="Ahrendt S."/>
            <person name="Wang J."/>
            <person name="Lipzen A."/>
            <person name="Daum C."/>
            <person name="Barry K."/>
            <person name="Grigoriev I.V."/>
            <person name="Favel A."/>
            <person name="Rosso M.N."/>
            <person name="Martin F."/>
        </authorList>
    </citation>
    <scope>NUCLEOTIDE SEQUENCE [LARGE SCALE GENOMIC DNA]</scope>
    <source>
        <strain evidence="3 4">CIRM-BRFM 2984</strain>
    </source>
</reference>
<feature type="compositionally biased region" description="Low complexity" evidence="2">
    <location>
        <begin position="857"/>
        <end position="897"/>
    </location>
</feature>
<feature type="region of interest" description="Disordered" evidence="2">
    <location>
        <begin position="619"/>
        <end position="638"/>
    </location>
</feature>
<keyword evidence="1" id="KW-0175">Coiled coil</keyword>
<feature type="compositionally biased region" description="Low complexity" evidence="2">
    <location>
        <begin position="930"/>
        <end position="939"/>
    </location>
</feature>
<feature type="region of interest" description="Disordered" evidence="2">
    <location>
        <begin position="571"/>
        <end position="605"/>
    </location>
</feature>
<feature type="compositionally biased region" description="Polar residues" evidence="2">
    <location>
        <begin position="341"/>
        <end position="351"/>
    </location>
</feature>
<feature type="compositionally biased region" description="Low complexity" evidence="2">
    <location>
        <begin position="1458"/>
        <end position="1468"/>
    </location>
</feature>
<feature type="compositionally biased region" description="Polar residues" evidence="2">
    <location>
        <begin position="1365"/>
        <end position="1375"/>
    </location>
</feature>
<evidence type="ECO:0000313" key="3">
    <source>
        <dbReference type="EMBL" id="KAK7042358.1"/>
    </source>
</evidence>
<feature type="compositionally biased region" description="Polar residues" evidence="2">
    <location>
        <begin position="619"/>
        <end position="631"/>
    </location>
</feature>
<feature type="region of interest" description="Disordered" evidence="2">
    <location>
        <begin position="1"/>
        <end position="35"/>
    </location>
</feature>
<feature type="region of interest" description="Disordered" evidence="2">
    <location>
        <begin position="703"/>
        <end position="724"/>
    </location>
</feature>
<organism evidence="3 4">
    <name type="scientific">Favolaschia claudopus</name>
    <dbReference type="NCBI Taxonomy" id="2862362"/>
    <lineage>
        <taxon>Eukaryota</taxon>
        <taxon>Fungi</taxon>
        <taxon>Dikarya</taxon>
        <taxon>Basidiomycota</taxon>
        <taxon>Agaricomycotina</taxon>
        <taxon>Agaricomycetes</taxon>
        <taxon>Agaricomycetidae</taxon>
        <taxon>Agaricales</taxon>
        <taxon>Marasmiineae</taxon>
        <taxon>Mycenaceae</taxon>
        <taxon>Favolaschia</taxon>
    </lineage>
</organism>
<feature type="region of interest" description="Disordered" evidence="2">
    <location>
        <begin position="1349"/>
        <end position="1397"/>
    </location>
</feature>
<feature type="compositionally biased region" description="Polar residues" evidence="2">
    <location>
        <begin position="417"/>
        <end position="432"/>
    </location>
</feature>
<dbReference type="Proteomes" id="UP001362999">
    <property type="component" value="Unassembled WGS sequence"/>
</dbReference>
<feature type="compositionally biased region" description="Low complexity" evidence="2">
    <location>
        <begin position="784"/>
        <end position="805"/>
    </location>
</feature>
<feature type="compositionally biased region" description="Basic and acidic residues" evidence="2">
    <location>
        <begin position="311"/>
        <end position="325"/>
    </location>
</feature>
<evidence type="ECO:0000313" key="4">
    <source>
        <dbReference type="Proteomes" id="UP001362999"/>
    </source>
</evidence>
<accession>A0AAW0CVD2</accession>
<feature type="compositionally biased region" description="Low complexity" evidence="2">
    <location>
        <begin position="376"/>
        <end position="406"/>
    </location>
</feature>
<evidence type="ECO:0000256" key="2">
    <source>
        <dbReference type="SAM" id="MobiDB-lite"/>
    </source>
</evidence>